<dbReference type="PRINTS" id="PR00111">
    <property type="entry name" value="ABHYDROLASE"/>
</dbReference>
<dbReference type="InterPro" id="IPR000073">
    <property type="entry name" value="AB_hydrolase_1"/>
</dbReference>
<comment type="caution">
    <text evidence="3">The sequence shown here is derived from an EMBL/GenBank/DDBJ whole genome shotgun (WGS) entry which is preliminary data.</text>
</comment>
<accession>A0ABW0JI18</accession>
<dbReference type="InterPro" id="IPR029058">
    <property type="entry name" value="AB_hydrolase_fold"/>
</dbReference>
<dbReference type="RefSeq" id="WP_377301692.1">
    <property type="nucleotide sequence ID" value="NZ_JBHSMK010000002.1"/>
</dbReference>
<feature type="chain" id="PRO_5045378019" evidence="1">
    <location>
        <begin position="21"/>
        <end position="338"/>
    </location>
</feature>
<reference evidence="4" key="1">
    <citation type="journal article" date="2019" name="Int. J. Syst. Evol. Microbiol.">
        <title>The Global Catalogue of Microorganisms (GCM) 10K type strain sequencing project: providing services to taxonomists for standard genome sequencing and annotation.</title>
        <authorList>
            <consortium name="The Broad Institute Genomics Platform"/>
            <consortium name="The Broad Institute Genome Sequencing Center for Infectious Disease"/>
            <person name="Wu L."/>
            <person name="Ma J."/>
        </authorList>
    </citation>
    <scope>NUCLEOTIDE SEQUENCE [LARGE SCALE GENOMIC DNA]</scope>
    <source>
        <strain evidence="4">JCM 17130</strain>
    </source>
</reference>
<gene>
    <name evidence="3" type="ORF">ACFPME_02510</name>
</gene>
<protein>
    <submittedName>
        <fullName evidence="3">Alpha/beta hydrolase</fullName>
    </submittedName>
</protein>
<dbReference type="PANTHER" id="PTHR43798">
    <property type="entry name" value="MONOACYLGLYCEROL LIPASE"/>
    <property type="match status" value="1"/>
</dbReference>
<dbReference type="GO" id="GO:0016787">
    <property type="term" value="F:hydrolase activity"/>
    <property type="evidence" value="ECO:0007669"/>
    <property type="project" value="UniProtKB-KW"/>
</dbReference>
<dbReference type="Proteomes" id="UP001596013">
    <property type="component" value="Unassembled WGS sequence"/>
</dbReference>
<evidence type="ECO:0000313" key="3">
    <source>
        <dbReference type="EMBL" id="MFC5435411.1"/>
    </source>
</evidence>
<proteinExistence type="predicted"/>
<feature type="domain" description="AB hydrolase-1" evidence="2">
    <location>
        <begin position="62"/>
        <end position="173"/>
    </location>
</feature>
<keyword evidence="1" id="KW-0732">Signal</keyword>
<name>A0ABW0JI18_9GAMM</name>
<evidence type="ECO:0000259" key="2">
    <source>
        <dbReference type="Pfam" id="PF00561"/>
    </source>
</evidence>
<dbReference type="SUPFAM" id="SSF53474">
    <property type="entry name" value="alpha/beta-Hydrolases"/>
    <property type="match status" value="1"/>
</dbReference>
<keyword evidence="3" id="KW-0378">Hydrolase</keyword>
<sequence length="338" mass="36463">MYLKAGSALLLTVVLGQARAANTEHPATPQRMPDTYARAAKLVDLGHGRHLNLRCSGNGPQTVILEAGATADSSTWFKVQPLLASRARVCAYDRAGYGFSGEGPLPRDIDADVADLHALIHRAGLTTPLVMVGHSLGSNIVRKYASRYPADVDAMVLIDPPAQDIGRFAPDWQKDEDTLAVQRFAFLRRCEEAAEKHELPSSDPELSHCLGEADPLASAKLNASNLALMSKPAFWHTVLSVLQDNIRVFKQPVSARETHGSTPLIVLSAANTYADALPRDRKGLEEARSHTQAQIVATSSRGTLVHVPDTSHDIQTDQPEAVAKAVMQALQMARHVAG</sequence>
<evidence type="ECO:0000313" key="4">
    <source>
        <dbReference type="Proteomes" id="UP001596013"/>
    </source>
</evidence>
<organism evidence="3 4">
    <name type="scientific">Rhodanobacter umsongensis</name>
    <dbReference type="NCBI Taxonomy" id="633153"/>
    <lineage>
        <taxon>Bacteria</taxon>
        <taxon>Pseudomonadati</taxon>
        <taxon>Pseudomonadota</taxon>
        <taxon>Gammaproteobacteria</taxon>
        <taxon>Lysobacterales</taxon>
        <taxon>Rhodanobacteraceae</taxon>
        <taxon>Rhodanobacter</taxon>
    </lineage>
</organism>
<dbReference type="EMBL" id="JBHSMK010000002">
    <property type="protein sequence ID" value="MFC5435411.1"/>
    <property type="molecule type" value="Genomic_DNA"/>
</dbReference>
<keyword evidence="4" id="KW-1185">Reference proteome</keyword>
<dbReference type="InterPro" id="IPR050266">
    <property type="entry name" value="AB_hydrolase_sf"/>
</dbReference>
<dbReference type="Pfam" id="PF00561">
    <property type="entry name" value="Abhydrolase_1"/>
    <property type="match status" value="1"/>
</dbReference>
<dbReference type="Gene3D" id="3.40.50.1820">
    <property type="entry name" value="alpha/beta hydrolase"/>
    <property type="match status" value="1"/>
</dbReference>
<dbReference type="PANTHER" id="PTHR43798:SF33">
    <property type="entry name" value="HYDROLASE, PUTATIVE (AFU_ORTHOLOGUE AFUA_2G14860)-RELATED"/>
    <property type="match status" value="1"/>
</dbReference>
<evidence type="ECO:0000256" key="1">
    <source>
        <dbReference type="SAM" id="SignalP"/>
    </source>
</evidence>
<feature type="signal peptide" evidence="1">
    <location>
        <begin position="1"/>
        <end position="20"/>
    </location>
</feature>